<gene>
    <name evidence="2" type="ORF">B9N56_01780</name>
</gene>
<name>A0A233W488_FINMA</name>
<dbReference type="InterPro" id="IPR000182">
    <property type="entry name" value="GNAT_dom"/>
</dbReference>
<dbReference type="PANTHER" id="PTHR43792:SF9">
    <property type="entry name" value="RIBOSOMAL-PROTEIN-ALANINE ACETYLTRANSFERASE"/>
    <property type="match status" value="1"/>
</dbReference>
<dbReference type="AlphaFoldDB" id="A0A233W488"/>
<dbReference type="PANTHER" id="PTHR43792">
    <property type="entry name" value="GNAT FAMILY, PUTATIVE (AFU_ORTHOLOGUE AFUA_3G00765)-RELATED-RELATED"/>
    <property type="match status" value="1"/>
</dbReference>
<feature type="domain" description="N-acetyltransferase" evidence="1">
    <location>
        <begin position="13"/>
        <end position="179"/>
    </location>
</feature>
<dbReference type="EMBL" id="NDYI01000005">
    <property type="protein sequence ID" value="OXZ39470.1"/>
    <property type="molecule type" value="Genomic_DNA"/>
</dbReference>
<accession>A0A233W488</accession>
<comment type="caution">
    <text evidence="2">The sequence shown here is derived from an EMBL/GenBank/DDBJ whole genome shotgun (WGS) entry which is preliminary data.</text>
</comment>
<keyword evidence="2" id="KW-0808">Transferase</keyword>
<evidence type="ECO:0000313" key="2">
    <source>
        <dbReference type="EMBL" id="OXZ39470.1"/>
    </source>
</evidence>
<dbReference type="InterPro" id="IPR016181">
    <property type="entry name" value="Acyl_CoA_acyltransferase"/>
</dbReference>
<organism evidence="2 3">
    <name type="scientific">Finegoldia magna</name>
    <name type="common">Peptostreptococcus magnus</name>
    <dbReference type="NCBI Taxonomy" id="1260"/>
    <lineage>
        <taxon>Bacteria</taxon>
        <taxon>Bacillati</taxon>
        <taxon>Bacillota</taxon>
        <taxon>Tissierellia</taxon>
        <taxon>Tissierellales</taxon>
        <taxon>Peptoniphilaceae</taxon>
        <taxon>Finegoldia</taxon>
    </lineage>
</organism>
<proteinExistence type="predicted"/>
<evidence type="ECO:0000313" key="3">
    <source>
        <dbReference type="Proteomes" id="UP000215361"/>
    </source>
</evidence>
<sequence length="181" mass="21358">MKYENFILKCEDIEIKALEMKYLDDFHEYAIQKEVGPSAGWKPHESVRQSKKILKEFIDSKLEYGIFLEDTLIGIIGIYEDDYLFEQPEFEEKAGVEIGYSLNKNYWNRGIMTKVVMCFANHLLNDLDYDYVSCSCFVENNISARVIEKCGFKFYGKHLYQNFDGTNKLCNYYYIENLKEG</sequence>
<dbReference type="InterPro" id="IPR051531">
    <property type="entry name" value="N-acetyltransferase"/>
</dbReference>
<dbReference type="Pfam" id="PF13302">
    <property type="entry name" value="Acetyltransf_3"/>
    <property type="match status" value="1"/>
</dbReference>
<dbReference type="RefSeq" id="WP_094202550.1">
    <property type="nucleotide sequence ID" value="NZ_JAWGLI010000005.1"/>
</dbReference>
<protein>
    <submittedName>
        <fullName evidence="2">GNAT family N-acetyltransferase</fullName>
    </submittedName>
</protein>
<evidence type="ECO:0000259" key="1">
    <source>
        <dbReference type="PROSITE" id="PS51186"/>
    </source>
</evidence>
<dbReference type="SUPFAM" id="SSF55729">
    <property type="entry name" value="Acyl-CoA N-acyltransferases (Nat)"/>
    <property type="match status" value="1"/>
</dbReference>
<reference evidence="3" key="1">
    <citation type="submission" date="2017-04" db="EMBL/GenBank/DDBJ databases">
        <title>Finegoldia magna isolated from orthopedic joint implant-associated infections.</title>
        <authorList>
            <person name="Bjorklund S."/>
            <person name="Bruggemann H."/>
            <person name="Jensen A."/>
            <person name="Hellmark B."/>
            <person name="Soderquist B."/>
        </authorList>
    </citation>
    <scope>NUCLEOTIDE SEQUENCE [LARGE SCALE GENOMIC DNA]</scope>
    <source>
        <strain evidence="3">08T492</strain>
    </source>
</reference>
<dbReference type="Proteomes" id="UP000215361">
    <property type="component" value="Unassembled WGS sequence"/>
</dbReference>
<dbReference type="Gene3D" id="3.40.630.30">
    <property type="match status" value="1"/>
</dbReference>
<dbReference type="GO" id="GO:0008999">
    <property type="term" value="F:protein-N-terminal-alanine acetyltransferase activity"/>
    <property type="evidence" value="ECO:0007669"/>
    <property type="project" value="TreeGrafter"/>
</dbReference>
<dbReference type="GO" id="GO:0005737">
    <property type="term" value="C:cytoplasm"/>
    <property type="evidence" value="ECO:0007669"/>
    <property type="project" value="TreeGrafter"/>
</dbReference>
<dbReference type="PROSITE" id="PS51186">
    <property type="entry name" value="GNAT"/>
    <property type="match status" value="1"/>
</dbReference>